<organism evidence="2 3">
    <name type="scientific">Hyphobacterium vulgare</name>
    <dbReference type="NCBI Taxonomy" id="1736751"/>
    <lineage>
        <taxon>Bacteria</taxon>
        <taxon>Pseudomonadati</taxon>
        <taxon>Pseudomonadota</taxon>
        <taxon>Alphaproteobacteria</taxon>
        <taxon>Maricaulales</taxon>
        <taxon>Maricaulaceae</taxon>
        <taxon>Hyphobacterium</taxon>
    </lineage>
</organism>
<comment type="caution">
    <text evidence="2">The sequence shown here is derived from an EMBL/GenBank/DDBJ whole genome shotgun (WGS) entry which is preliminary data.</text>
</comment>
<dbReference type="RefSeq" id="WP_343163622.1">
    <property type="nucleotide sequence ID" value="NZ_JBHRSV010000001.1"/>
</dbReference>
<feature type="compositionally biased region" description="Basic and acidic residues" evidence="1">
    <location>
        <begin position="58"/>
        <end position="83"/>
    </location>
</feature>
<proteinExistence type="predicted"/>
<dbReference type="EMBL" id="JBHRSV010000001">
    <property type="protein sequence ID" value="MFC2924666.1"/>
    <property type="molecule type" value="Genomic_DNA"/>
</dbReference>
<reference evidence="3" key="1">
    <citation type="journal article" date="2019" name="Int. J. Syst. Evol. Microbiol.">
        <title>The Global Catalogue of Microorganisms (GCM) 10K type strain sequencing project: providing services to taxonomists for standard genome sequencing and annotation.</title>
        <authorList>
            <consortium name="The Broad Institute Genomics Platform"/>
            <consortium name="The Broad Institute Genome Sequencing Center for Infectious Disease"/>
            <person name="Wu L."/>
            <person name="Ma J."/>
        </authorList>
    </citation>
    <scope>NUCLEOTIDE SEQUENCE [LARGE SCALE GENOMIC DNA]</scope>
    <source>
        <strain evidence="3">KCTC 52487</strain>
    </source>
</reference>
<feature type="region of interest" description="Disordered" evidence="1">
    <location>
        <begin position="19"/>
        <end position="107"/>
    </location>
</feature>
<evidence type="ECO:0000313" key="3">
    <source>
        <dbReference type="Proteomes" id="UP001595379"/>
    </source>
</evidence>
<dbReference type="PROSITE" id="PS51257">
    <property type="entry name" value="PROKAR_LIPOPROTEIN"/>
    <property type="match status" value="1"/>
</dbReference>
<gene>
    <name evidence="2" type="ORF">ACFOOR_00955</name>
</gene>
<sequence length="107" mass="11602">MTRFFLLSSALLVAACATPDLPDGPDGAPQWYDEQLETADRTATAPQTIPSRSLDPAEDSRRAASMEDVLDARDALNEADRAQPVDAQTEAYANAQRPLTTPPDRDD</sequence>
<evidence type="ECO:0008006" key="4">
    <source>
        <dbReference type="Google" id="ProtNLM"/>
    </source>
</evidence>
<keyword evidence="3" id="KW-1185">Reference proteome</keyword>
<evidence type="ECO:0000313" key="2">
    <source>
        <dbReference type="EMBL" id="MFC2924666.1"/>
    </source>
</evidence>
<name>A0ABV6ZTB1_9PROT</name>
<accession>A0ABV6ZTB1</accession>
<evidence type="ECO:0000256" key="1">
    <source>
        <dbReference type="SAM" id="MobiDB-lite"/>
    </source>
</evidence>
<dbReference type="Proteomes" id="UP001595379">
    <property type="component" value="Unassembled WGS sequence"/>
</dbReference>
<protein>
    <recommendedName>
        <fullName evidence="4">DUF3035 domain-containing protein</fullName>
    </recommendedName>
</protein>